<dbReference type="EMBL" id="LAZR01001250">
    <property type="protein sequence ID" value="KKN47914.1"/>
    <property type="molecule type" value="Genomic_DNA"/>
</dbReference>
<name>A0A0F9QZG2_9ZZZZ</name>
<comment type="caution">
    <text evidence="1">The sequence shown here is derived from an EMBL/GenBank/DDBJ whole genome shotgun (WGS) entry which is preliminary data.</text>
</comment>
<gene>
    <name evidence="1" type="ORF">LCGC14_0658130</name>
</gene>
<reference evidence="1" key="1">
    <citation type="journal article" date="2015" name="Nature">
        <title>Complex archaea that bridge the gap between prokaryotes and eukaryotes.</title>
        <authorList>
            <person name="Spang A."/>
            <person name="Saw J.H."/>
            <person name="Jorgensen S.L."/>
            <person name="Zaremba-Niedzwiedzka K."/>
            <person name="Martijn J."/>
            <person name="Lind A.E."/>
            <person name="van Eijk R."/>
            <person name="Schleper C."/>
            <person name="Guy L."/>
            <person name="Ettema T.J."/>
        </authorList>
    </citation>
    <scope>NUCLEOTIDE SEQUENCE</scope>
</reference>
<accession>A0A0F9QZG2</accession>
<organism evidence="1">
    <name type="scientific">marine sediment metagenome</name>
    <dbReference type="NCBI Taxonomy" id="412755"/>
    <lineage>
        <taxon>unclassified sequences</taxon>
        <taxon>metagenomes</taxon>
        <taxon>ecological metagenomes</taxon>
    </lineage>
</organism>
<dbReference type="AlphaFoldDB" id="A0A0F9QZG2"/>
<evidence type="ECO:0000313" key="1">
    <source>
        <dbReference type="EMBL" id="KKN47914.1"/>
    </source>
</evidence>
<sequence>MEYSLHLKMVMIFAHPKVRAYLLKHGLVYTFRKNHKKTSDGIRLQIGKDWATDRRTGNKIADIYITPMEPVDEDNLTQVLAKYVCQSGFYLSSILGKTDSAMSAWVTAIKQLNKNKPTQGWIYKVDVLEDL</sequence>
<proteinExistence type="predicted"/>
<protein>
    <submittedName>
        <fullName evidence="1">Uncharacterized protein</fullName>
    </submittedName>
</protein>